<proteinExistence type="predicted"/>
<evidence type="ECO:0000313" key="1">
    <source>
        <dbReference type="EMBL" id="THD22273.1"/>
    </source>
</evidence>
<evidence type="ECO:0000313" key="2">
    <source>
        <dbReference type="Proteomes" id="UP000230066"/>
    </source>
</evidence>
<protein>
    <submittedName>
        <fullName evidence="1">Uncharacterized protein</fullName>
    </submittedName>
</protein>
<dbReference type="AlphaFoldDB" id="A0A4E0R3V6"/>
<keyword evidence="2" id="KW-1185">Reference proteome</keyword>
<dbReference type="EMBL" id="JXXN02002873">
    <property type="protein sequence ID" value="THD22273.1"/>
    <property type="molecule type" value="Genomic_DNA"/>
</dbReference>
<comment type="caution">
    <text evidence="1">The sequence shown here is derived from an EMBL/GenBank/DDBJ whole genome shotgun (WGS) entry which is preliminary data.</text>
</comment>
<gene>
    <name evidence="1" type="ORF">D915_006463</name>
</gene>
<sequence length="116" mass="13187">MNRRKIMTPSVHTRTHSFFILISGRLSVDLLHISVQHHLLDDHFHPISRPRLLSQGPSAHWRSPRIYASITDPVDLLPGIAVFCRIGHSPVDCISSSLLVKRTLMLFHPSTHTFPL</sequence>
<reference evidence="1" key="1">
    <citation type="submission" date="2019-03" db="EMBL/GenBank/DDBJ databases">
        <title>Improved annotation for the trematode Fasciola hepatica.</title>
        <authorList>
            <person name="Choi Y.-J."/>
            <person name="Martin J."/>
            <person name="Mitreva M."/>
        </authorList>
    </citation>
    <scope>NUCLEOTIDE SEQUENCE [LARGE SCALE GENOMIC DNA]</scope>
</reference>
<organism evidence="1 2">
    <name type="scientific">Fasciola hepatica</name>
    <name type="common">Liver fluke</name>
    <dbReference type="NCBI Taxonomy" id="6192"/>
    <lineage>
        <taxon>Eukaryota</taxon>
        <taxon>Metazoa</taxon>
        <taxon>Spiralia</taxon>
        <taxon>Lophotrochozoa</taxon>
        <taxon>Platyhelminthes</taxon>
        <taxon>Trematoda</taxon>
        <taxon>Digenea</taxon>
        <taxon>Plagiorchiida</taxon>
        <taxon>Echinostomata</taxon>
        <taxon>Echinostomatoidea</taxon>
        <taxon>Fasciolidae</taxon>
        <taxon>Fasciola</taxon>
    </lineage>
</organism>
<accession>A0A4E0R3V6</accession>
<dbReference type="Proteomes" id="UP000230066">
    <property type="component" value="Unassembled WGS sequence"/>
</dbReference>
<name>A0A4E0R3V6_FASHE</name>